<evidence type="ECO:0000313" key="2">
    <source>
        <dbReference type="Proteomes" id="UP001058974"/>
    </source>
</evidence>
<reference evidence="1 2" key="1">
    <citation type="journal article" date="2022" name="Nat. Genet.">
        <title>Improved pea reference genome and pan-genome highlight genomic features and evolutionary characteristics.</title>
        <authorList>
            <person name="Yang T."/>
            <person name="Liu R."/>
            <person name="Luo Y."/>
            <person name="Hu S."/>
            <person name="Wang D."/>
            <person name="Wang C."/>
            <person name="Pandey M.K."/>
            <person name="Ge S."/>
            <person name="Xu Q."/>
            <person name="Li N."/>
            <person name="Li G."/>
            <person name="Huang Y."/>
            <person name="Saxena R.K."/>
            <person name="Ji Y."/>
            <person name="Li M."/>
            <person name="Yan X."/>
            <person name="He Y."/>
            <person name="Liu Y."/>
            <person name="Wang X."/>
            <person name="Xiang C."/>
            <person name="Varshney R.K."/>
            <person name="Ding H."/>
            <person name="Gao S."/>
            <person name="Zong X."/>
        </authorList>
    </citation>
    <scope>NUCLEOTIDE SEQUENCE [LARGE SCALE GENOMIC DNA]</scope>
    <source>
        <strain evidence="1 2">cv. Zhongwan 6</strain>
    </source>
</reference>
<accession>A0A9D5A6P0</accession>
<keyword evidence="2" id="KW-1185">Reference proteome</keyword>
<comment type="caution">
    <text evidence="1">The sequence shown here is derived from an EMBL/GenBank/DDBJ whole genome shotgun (WGS) entry which is preliminary data.</text>
</comment>
<gene>
    <name evidence="1" type="ORF">KIW84_061342</name>
</gene>
<dbReference type="EMBL" id="JAMSHJ010000006">
    <property type="protein sequence ID" value="KAI5394670.1"/>
    <property type="molecule type" value="Genomic_DNA"/>
</dbReference>
<proteinExistence type="predicted"/>
<dbReference type="Proteomes" id="UP001058974">
    <property type="component" value="Chromosome 6"/>
</dbReference>
<protein>
    <submittedName>
        <fullName evidence="1">Uncharacterized protein</fullName>
    </submittedName>
</protein>
<organism evidence="1 2">
    <name type="scientific">Pisum sativum</name>
    <name type="common">Garden pea</name>
    <name type="synonym">Lathyrus oleraceus</name>
    <dbReference type="NCBI Taxonomy" id="3888"/>
    <lineage>
        <taxon>Eukaryota</taxon>
        <taxon>Viridiplantae</taxon>
        <taxon>Streptophyta</taxon>
        <taxon>Embryophyta</taxon>
        <taxon>Tracheophyta</taxon>
        <taxon>Spermatophyta</taxon>
        <taxon>Magnoliopsida</taxon>
        <taxon>eudicotyledons</taxon>
        <taxon>Gunneridae</taxon>
        <taxon>Pentapetalae</taxon>
        <taxon>rosids</taxon>
        <taxon>fabids</taxon>
        <taxon>Fabales</taxon>
        <taxon>Fabaceae</taxon>
        <taxon>Papilionoideae</taxon>
        <taxon>50 kb inversion clade</taxon>
        <taxon>NPAAA clade</taxon>
        <taxon>Hologalegina</taxon>
        <taxon>IRL clade</taxon>
        <taxon>Fabeae</taxon>
        <taxon>Lathyrus</taxon>
    </lineage>
</organism>
<dbReference type="AlphaFoldDB" id="A0A9D5A6P0"/>
<sequence length="158" mass="18137">MIMDVVDNKEWEGMRAGRKGPKVSHLMFVDDLPIFRKGTVQQITISLRRSYEEMIISTRYEPLLAIIVVPKNNEAGYGGLARNNDGIWLGGFSKRVGKCNVITAELWCIQRFKGKKIQLRDMNLIRRIKIIMATFLKVKVVKIHWEANKSVYTLASIV</sequence>
<name>A0A9D5A6P0_PEA</name>
<dbReference type="Gramene" id="Psat06G0134200-T1">
    <property type="protein sequence ID" value="KAI5394670.1"/>
    <property type="gene ID" value="KIW84_061342"/>
</dbReference>
<evidence type="ECO:0000313" key="1">
    <source>
        <dbReference type="EMBL" id="KAI5394670.1"/>
    </source>
</evidence>